<keyword evidence="3 6" id="KW-0547">Nucleotide-binding</keyword>
<dbReference type="CDD" id="cd14858">
    <property type="entry name" value="TrmE_N"/>
    <property type="match status" value="1"/>
</dbReference>
<name>A0A512L318_9PROT</name>
<dbReference type="GO" id="GO:0030488">
    <property type="term" value="P:tRNA methylation"/>
    <property type="evidence" value="ECO:0007669"/>
    <property type="project" value="TreeGrafter"/>
</dbReference>
<dbReference type="Proteomes" id="UP000321337">
    <property type="component" value="Unassembled WGS sequence"/>
</dbReference>
<dbReference type="InterPro" id="IPR027266">
    <property type="entry name" value="TrmE/GcvT-like"/>
</dbReference>
<dbReference type="RefSeq" id="WP_147069526.1">
    <property type="nucleotide sequence ID" value="NZ_AP021884.1"/>
</dbReference>
<comment type="cofactor">
    <cofactor evidence="6">
        <name>K(+)</name>
        <dbReference type="ChEBI" id="CHEBI:29103"/>
    </cofactor>
    <text evidence="6">Binds 1 potassium ion per subunit.</text>
</comment>
<dbReference type="PANTHER" id="PTHR42714">
    <property type="entry name" value="TRNA MODIFICATION GTPASE GTPBP3"/>
    <property type="match status" value="1"/>
</dbReference>
<dbReference type="Pfam" id="PF01926">
    <property type="entry name" value="MMR_HSR1"/>
    <property type="match status" value="1"/>
</dbReference>
<keyword evidence="6" id="KW-0479">Metal-binding</keyword>
<evidence type="ECO:0000256" key="7">
    <source>
        <dbReference type="RuleBase" id="RU003313"/>
    </source>
</evidence>
<dbReference type="InterPro" id="IPR006073">
    <property type="entry name" value="GTP-bd"/>
</dbReference>
<comment type="caution">
    <text evidence="6">Lacks conserved residue(s) required for the propagation of feature annotation.</text>
</comment>
<keyword evidence="6" id="KW-0460">Magnesium</keyword>
<feature type="domain" description="TrmE-type G" evidence="8">
    <location>
        <begin position="217"/>
        <end position="370"/>
    </location>
</feature>
<feature type="binding site" evidence="6">
    <location>
        <position position="248"/>
    </location>
    <ligand>
        <name>K(+)</name>
        <dbReference type="ChEBI" id="CHEBI:29103"/>
    </ligand>
</feature>
<gene>
    <name evidence="6 9" type="primary">mnmE</name>
    <name evidence="6" type="synonym">trmE</name>
    <name evidence="9" type="ORF">TPL01_00080</name>
</gene>
<dbReference type="NCBIfam" id="TIGR00450">
    <property type="entry name" value="mnmE_trmE_thdF"/>
    <property type="match status" value="1"/>
</dbReference>
<dbReference type="InterPro" id="IPR005225">
    <property type="entry name" value="Small_GTP-bd"/>
</dbReference>
<keyword evidence="5 6" id="KW-0342">GTP-binding</keyword>
<keyword evidence="6" id="KW-0963">Cytoplasm</keyword>
<evidence type="ECO:0000313" key="9">
    <source>
        <dbReference type="EMBL" id="GEP28870.1"/>
    </source>
</evidence>
<dbReference type="HAMAP" id="MF_00379">
    <property type="entry name" value="GTPase_MnmE"/>
    <property type="match status" value="1"/>
</dbReference>
<feature type="binding site" evidence="6">
    <location>
        <position position="444"/>
    </location>
    <ligand>
        <name>(6S)-5-formyl-5,6,7,8-tetrahydrofolate</name>
        <dbReference type="ChEBI" id="CHEBI:57457"/>
    </ligand>
</feature>
<evidence type="ECO:0000259" key="8">
    <source>
        <dbReference type="PROSITE" id="PS51709"/>
    </source>
</evidence>
<dbReference type="InterPro" id="IPR031168">
    <property type="entry name" value="G_TrmE"/>
</dbReference>
<dbReference type="PRINTS" id="PR00449">
    <property type="entry name" value="RASTRNSFRMNG"/>
</dbReference>
<dbReference type="GO" id="GO:0005525">
    <property type="term" value="F:GTP binding"/>
    <property type="evidence" value="ECO:0007669"/>
    <property type="project" value="UniProtKB-UniRule"/>
</dbReference>
<dbReference type="AlphaFoldDB" id="A0A512L318"/>
<dbReference type="Gene3D" id="3.40.50.300">
    <property type="entry name" value="P-loop containing nucleotide triphosphate hydrolases"/>
    <property type="match status" value="1"/>
</dbReference>
<feature type="binding site" evidence="6">
    <location>
        <position position="121"/>
    </location>
    <ligand>
        <name>(6S)-5-formyl-5,6,7,8-tetrahydrofolate</name>
        <dbReference type="ChEBI" id="CHEBI:57457"/>
    </ligand>
</feature>
<feature type="binding site" evidence="6">
    <location>
        <position position="246"/>
    </location>
    <ligand>
        <name>K(+)</name>
        <dbReference type="ChEBI" id="CHEBI:29103"/>
    </ligand>
</feature>
<accession>A0A512L318</accession>
<dbReference type="NCBIfam" id="TIGR00231">
    <property type="entry name" value="small_GTP"/>
    <property type="match status" value="1"/>
</dbReference>
<feature type="binding site" evidence="6">
    <location>
        <position position="251"/>
    </location>
    <ligand>
        <name>K(+)</name>
        <dbReference type="ChEBI" id="CHEBI:29103"/>
    </ligand>
</feature>
<feature type="binding site" evidence="6">
    <location>
        <position position="82"/>
    </location>
    <ligand>
        <name>(6S)-5-formyl-5,6,7,8-tetrahydrofolate</name>
        <dbReference type="ChEBI" id="CHEBI:57457"/>
    </ligand>
</feature>
<comment type="caution">
    <text evidence="9">The sequence shown here is derived from an EMBL/GenBank/DDBJ whole genome shotgun (WGS) entry which is preliminary data.</text>
</comment>
<evidence type="ECO:0000256" key="4">
    <source>
        <dbReference type="ARBA" id="ARBA00022958"/>
    </source>
</evidence>
<evidence type="ECO:0000313" key="10">
    <source>
        <dbReference type="Proteomes" id="UP000321337"/>
    </source>
</evidence>
<dbReference type="OrthoDB" id="9805918at2"/>
<evidence type="ECO:0000256" key="2">
    <source>
        <dbReference type="ARBA" id="ARBA00022694"/>
    </source>
</evidence>
<keyword evidence="6" id="KW-0378">Hydrolase</keyword>
<feature type="binding site" evidence="6">
    <location>
        <begin position="271"/>
        <end position="274"/>
    </location>
    <ligand>
        <name>GTP</name>
        <dbReference type="ChEBI" id="CHEBI:37565"/>
    </ligand>
</feature>
<evidence type="ECO:0000256" key="5">
    <source>
        <dbReference type="ARBA" id="ARBA00023134"/>
    </source>
</evidence>
<dbReference type="Pfam" id="PF12631">
    <property type="entry name" value="MnmE_helical"/>
    <property type="match status" value="1"/>
</dbReference>
<keyword evidence="4 6" id="KW-0630">Potassium</keyword>
<dbReference type="PANTHER" id="PTHR42714:SF2">
    <property type="entry name" value="TRNA MODIFICATION GTPASE GTPBP3, MITOCHONDRIAL"/>
    <property type="match status" value="1"/>
</dbReference>
<dbReference type="GO" id="GO:0003924">
    <property type="term" value="F:GTPase activity"/>
    <property type="evidence" value="ECO:0007669"/>
    <property type="project" value="UniProtKB-UniRule"/>
</dbReference>
<keyword evidence="10" id="KW-1185">Reference proteome</keyword>
<feature type="binding site" evidence="6">
    <location>
        <begin position="246"/>
        <end position="252"/>
    </location>
    <ligand>
        <name>GTP</name>
        <dbReference type="ChEBI" id="CHEBI:37565"/>
    </ligand>
</feature>
<evidence type="ECO:0000256" key="6">
    <source>
        <dbReference type="HAMAP-Rule" id="MF_00379"/>
    </source>
</evidence>
<dbReference type="InterPro" id="IPR025867">
    <property type="entry name" value="MnmE_helical"/>
</dbReference>
<feature type="binding site" evidence="6">
    <location>
        <position position="252"/>
    </location>
    <ligand>
        <name>Mg(2+)</name>
        <dbReference type="ChEBI" id="CHEBI:18420"/>
    </ligand>
</feature>
<dbReference type="InterPro" id="IPR004520">
    <property type="entry name" value="GTPase_MnmE"/>
</dbReference>
<comment type="subunit">
    <text evidence="6">Homodimer. Heterotetramer of two MnmE and two MnmG subunits.</text>
</comment>
<comment type="similarity">
    <text evidence="1 6 7">Belongs to the TRAFAC class TrmE-Era-EngA-EngB-Septin-like GTPase superfamily. TrmE GTPase family.</text>
</comment>
<feature type="binding site" evidence="6">
    <location>
        <position position="231"/>
    </location>
    <ligand>
        <name>Mg(2+)</name>
        <dbReference type="ChEBI" id="CHEBI:18420"/>
    </ligand>
</feature>
<reference evidence="9 10" key="1">
    <citation type="submission" date="2019-07" db="EMBL/GenBank/DDBJ databases">
        <title>Whole genome shotgun sequence of Thiobacillus plumbophilus NBRC 107929.</title>
        <authorList>
            <person name="Hosoyama A."/>
            <person name="Uohara A."/>
            <person name="Ohji S."/>
            <person name="Ichikawa N."/>
        </authorList>
    </citation>
    <scope>NUCLEOTIDE SEQUENCE [LARGE SCALE GENOMIC DNA]</scope>
    <source>
        <strain evidence="9 10">NBRC 107929</strain>
    </source>
</reference>
<comment type="function">
    <text evidence="6">Exhibits a very high intrinsic GTPase hydrolysis rate. Involved in the addition of a carboxymethylaminomethyl (cmnm) group at the wobble position (U34) of certain tRNAs, forming tRNA-cmnm(5)s(2)U34.</text>
</comment>
<keyword evidence="2 6" id="KW-0819">tRNA processing</keyword>
<dbReference type="InterPro" id="IPR027417">
    <property type="entry name" value="P-loop_NTPase"/>
</dbReference>
<dbReference type="GO" id="GO:0046872">
    <property type="term" value="F:metal ion binding"/>
    <property type="evidence" value="ECO:0007669"/>
    <property type="project" value="UniProtKB-KW"/>
</dbReference>
<dbReference type="GO" id="GO:0005829">
    <property type="term" value="C:cytosol"/>
    <property type="evidence" value="ECO:0007669"/>
    <property type="project" value="TreeGrafter"/>
</dbReference>
<dbReference type="Pfam" id="PF10396">
    <property type="entry name" value="TrmE_N"/>
    <property type="match status" value="1"/>
</dbReference>
<dbReference type="Gene3D" id="1.20.120.430">
    <property type="entry name" value="tRNA modification GTPase MnmE domain 2"/>
    <property type="match status" value="1"/>
</dbReference>
<evidence type="ECO:0000256" key="3">
    <source>
        <dbReference type="ARBA" id="ARBA00022741"/>
    </source>
</evidence>
<sequence length="444" mass="47817">MASTDNDTIAAVATAPGRGGIGVVRISGKQLTLFAKAILGHEPKPRLARLCRFRDSQGDALDEGIALYFPAPHSFTGEDVLELQGHGGPAVLQLILSRCFELGARPAQPGEFTRRAYLNDKLDLAQAESVADLIDAASAEAARCALRSLTGVFSQRIHELVDALINLRMLVEATLDFPEEETDFLKAADAFGKLAAIQGALEKTRLGARQGSVLREGIRVVLIGQPNVGKSSLLNQLAGQDVAIVTAVPGTTRDTVRETIQIQGVPLHIIDTAGLRQTEDEVERIGIARTWEAIRQASVALLLVDVQHGVTAAEQDIIAALPGTLPLLTIHNKIDLGHETFCRRGNDLYLSAKTGEGIDILRTELLKIAGWQPEGEGLFMARDRHLIALAQAAQHIERARAAGGRLEFFAEELRLAQNALSTITGEFSADDLLGEIFSRFCIGK</sequence>
<feature type="binding site" evidence="6">
    <location>
        <begin position="227"/>
        <end position="232"/>
    </location>
    <ligand>
        <name>GTP</name>
        <dbReference type="ChEBI" id="CHEBI:37565"/>
    </ligand>
</feature>
<comment type="subcellular location">
    <subcellularLocation>
        <location evidence="6">Cytoplasm</location>
    </subcellularLocation>
</comment>
<proteinExistence type="inferred from homology"/>
<organism evidence="9 10">
    <name type="scientific">Sulfuriferula plumbiphila</name>
    <dbReference type="NCBI Taxonomy" id="171865"/>
    <lineage>
        <taxon>Bacteria</taxon>
        <taxon>Pseudomonadati</taxon>
        <taxon>Pseudomonadota</taxon>
        <taxon>Betaproteobacteria</taxon>
        <taxon>Nitrosomonadales</taxon>
        <taxon>Sulfuricellaceae</taxon>
        <taxon>Sulfuriferula</taxon>
    </lineage>
</organism>
<dbReference type="Gene3D" id="3.30.1360.120">
    <property type="entry name" value="Probable tRNA modification gtpase trme, domain 1"/>
    <property type="match status" value="1"/>
</dbReference>
<dbReference type="SUPFAM" id="SSF52540">
    <property type="entry name" value="P-loop containing nucleoside triphosphate hydrolases"/>
    <property type="match status" value="1"/>
</dbReference>
<dbReference type="NCBIfam" id="NF003661">
    <property type="entry name" value="PRK05291.1-3"/>
    <property type="match status" value="1"/>
</dbReference>
<dbReference type="EMBL" id="BKAD01000001">
    <property type="protein sequence ID" value="GEP28870.1"/>
    <property type="molecule type" value="Genomic_DNA"/>
</dbReference>
<dbReference type="InterPro" id="IPR018948">
    <property type="entry name" value="GTP-bd_TrmE_N"/>
</dbReference>
<evidence type="ECO:0000256" key="1">
    <source>
        <dbReference type="ARBA" id="ARBA00011043"/>
    </source>
</evidence>
<dbReference type="PROSITE" id="PS51709">
    <property type="entry name" value="G_TRME"/>
    <property type="match status" value="1"/>
</dbReference>
<feature type="binding site" evidence="6">
    <location>
        <position position="25"/>
    </location>
    <ligand>
        <name>(6S)-5-formyl-5,6,7,8-tetrahydrofolate</name>
        <dbReference type="ChEBI" id="CHEBI:57457"/>
    </ligand>
</feature>
<dbReference type="GO" id="GO:0002098">
    <property type="term" value="P:tRNA wobble uridine modification"/>
    <property type="evidence" value="ECO:0007669"/>
    <property type="project" value="TreeGrafter"/>
</dbReference>
<dbReference type="EC" id="3.6.-.-" evidence="6"/>
<dbReference type="InterPro" id="IPR027368">
    <property type="entry name" value="MnmE_dom2"/>
</dbReference>
<feature type="binding site" evidence="6">
    <location>
        <position position="227"/>
    </location>
    <ligand>
        <name>K(+)</name>
        <dbReference type="ChEBI" id="CHEBI:29103"/>
    </ligand>
</feature>
<dbReference type="CDD" id="cd04164">
    <property type="entry name" value="trmE"/>
    <property type="match status" value="1"/>
</dbReference>
<protein>
    <recommendedName>
        <fullName evidence="6">tRNA modification GTPase MnmE</fullName>
        <ecNumber evidence="6">3.6.-.-</ecNumber>
    </recommendedName>
</protein>